<dbReference type="KEGG" id="smaa:IT774_01805"/>
<proteinExistence type="predicted"/>
<accession>A0A7S9HDW9</accession>
<protein>
    <submittedName>
        <fullName evidence="1">Uncharacterized protein</fullName>
    </submittedName>
</protein>
<dbReference type="RefSeq" id="WP_195811095.1">
    <property type="nucleotide sequence ID" value="NZ_CP064795.1"/>
</dbReference>
<gene>
    <name evidence="1" type="ORF">IT774_01805</name>
</gene>
<name>A0A7S9HDW9_9ALTE</name>
<evidence type="ECO:0000313" key="2">
    <source>
        <dbReference type="Proteomes" id="UP000595095"/>
    </source>
</evidence>
<organism evidence="1 2">
    <name type="scientific">Salinimonas marina</name>
    <dbReference type="NCBI Taxonomy" id="2785918"/>
    <lineage>
        <taxon>Bacteria</taxon>
        <taxon>Pseudomonadati</taxon>
        <taxon>Pseudomonadota</taxon>
        <taxon>Gammaproteobacteria</taxon>
        <taxon>Alteromonadales</taxon>
        <taxon>Alteromonadaceae</taxon>
        <taxon>Alteromonas/Salinimonas group</taxon>
        <taxon>Salinimonas</taxon>
    </lineage>
</organism>
<dbReference type="AlphaFoldDB" id="A0A7S9HDW9"/>
<keyword evidence="2" id="KW-1185">Reference proteome</keyword>
<reference evidence="1 2" key="1">
    <citation type="submission" date="2020-11" db="EMBL/GenBank/DDBJ databases">
        <title>Complete genome sequence for Salinimonas sp. strain G2-b.</title>
        <authorList>
            <person name="Park S.-J."/>
        </authorList>
    </citation>
    <scope>NUCLEOTIDE SEQUENCE [LARGE SCALE GENOMIC DNA]</scope>
    <source>
        <strain evidence="1 2">G2-b</strain>
    </source>
</reference>
<dbReference type="EMBL" id="CP064795">
    <property type="protein sequence ID" value="QPG06016.1"/>
    <property type="molecule type" value="Genomic_DNA"/>
</dbReference>
<evidence type="ECO:0000313" key="1">
    <source>
        <dbReference type="EMBL" id="QPG06016.1"/>
    </source>
</evidence>
<dbReference type="Proteomes" id="UP000595095">
    <property type="component" value="Chromosome"/>
</dbReference>
<sequence length="109" mass="12373">MNTSSESYTKRANKLFASGKYEEAQAAYEHAGVKLGMHLVKASIWLCEKRQAETNNETEQAQMIPPLPVSADIDKSALEAQLTQTQALVEKYYTELQNLRFEKMDSEKK</sequence>